<proteinExistence type="predicted"/>
<dbReference type="AlphaFoldDB" id="A0A0L7T416"/>
<comment type="caution">
    <text evidence="3">The sequence shown here is derived from an EMBL/GenBank/DDBJ whole genome shotgun (WGS) entry which is preliminary data.</text>
</comment>
<dbReference type="OrthoDB" id="8901110at2"/>
<dbReference type="Pfam" id="PF05229">
    <property type="entry name" value="SCPU"/>
    <property type="match status" value="2"/>
</dbReference>
<evidence type="ECO:0000313" key="6">
    <source>
        <dbReference type="Proteomes" id="UP000037088"/>
    </source>
</evidence>
<sequence length="331" mass="33744">MKTLFSAFIALIALGFSTGGWAACTLPASTASFGTASSFTVNSTVSTTTSEAQVNCGSGSILSLLGTNSVTLRLASASAVAVGNSRGTMKRAGDVGPDNIPVMLCSTSNCTPEMTIGATAVTYNSTQLGNLVGLLGGLNFTFPLYLRTVPGQTVAAGTYTVTLNIAVTYRICTGINIGGICVALSDQNGSGTIPLTVTMVVTNDCTTINSTNISFGSAPLVSSFSPVSQSVSVYCTKGSTYTVGISNGAHAVGNVRNMASGSNLLAYEIYKGSTTDRWGPAGAERWTSTASSGVSTDGVTRTYLYTAKVLPTQNTPAAGSYTDTVVVDLTF</sequence>
<dbReference type="PATRIC" id="fig|1560201.3.peg.2167"/>
<feature type="signal peptide" evidence="1">
    <location>
        <begin position="1"/>
        <end position="22"/>
    </location>
</feature>
<feature type="domain" description="Spore coat protein U/FanG" evidence="2">
    <location>
        <begin position="194"/>
        <end position="327"/>
    </location>
</feature>
<feature type="domain" description="Spore coat protein U/FanG" evidence="2">
    <location>
        <begin position="21"/>
        <end position="165"/>
    </location>
</feature>
<dbReference type="Proteomes" id="UP000036851">
    <property type="component" value="Unassembled WGS sequence"/>
</dbReference>
<dbReference type="PANTHER" id="PTHR37089">
    <property type="entry name" value="PROTEIN U-RELATED"/>
    <property type="match status" value="1"/>
</dbReference>
<keyword evidence="6" id="KW-1185">Reference proteome</keyword>
<evidence type="ECO:0000313" key="5">
    <source>
        <dbReference type="Proteomes" id="UP000036851"/>
    </source>
</evidence>
<dbReference type="InterPro" id="IPR053167">
    <property type="entry name" value="Spore_coat_component"/>
</dbReference>
<protein>
    <submittedName>
        <fullName evidence="3">Fimbrial protein</fullName>
    </submittedName>
</protein>
<dbReference type="SMART" id="SM00972">
    <property type="entry name" value="SCPU"/>
    <property type="match status" value="2"/>
</dbReference>
<dbReference type="PROSITE" id="PS51257">
    <property type="entry name" value="PROKAR_LIPOPROTEIN"/>
    <property type="match status" value="1"/>
</dbReference>
<dbReference type="PANTHER" id="PTHR37089:SF1">
    <property type="entry name" value="MEMBRANE PROTEIN"/>
    <property type="match status" value="1"/>
</dbReference>
<keyword evidence="1" id="KW-0732">Signal</keyword>
<dbReference type="InterPro" id="IPR007893">
    <property type="entry name" value="Spore_coat_U/FanG"/>
</dbReference>
<dbReference type="STRING" id="1560201.NG42_10180"/>
<accession>A0A0L7T416</accession>
<reference evidence="5 6" key="1">
    <citation type="journal article" date="2015" name="Int. J. Syst. Evol. Microbiol.">
        <title>Erwinia iniecta sp. nov., isolated from Russian wheat aphids (Diuraphis noxia).</title>
        <authorList>
            <person name="Campillo T."/>
            <person name="Luna E."/>
            <person name="Portier P."/>
            <person name="Fischer-Le Saux M."/>
            <person name="Lapitan N."/>
            <person name="Tisserat N.A."/>
            <person name="Leach J.E."/>
        </authorList>
    </citation>
    <scope>NUCLEOTIDE SEQUENCE [LARGE SCALE GENOMIC DNA]</scope>
    <source>
        <strain evidence="3 6">B120</strain>
        <strain evidence="4 5">B149</strain>
    </source>
</reference>
<name>A0A0L7T416_9GAMM</name>
<evidence type="ECO:0000313" key="4">
    <source>
        <dbReference type="EMBL" id="KOC94133.1"/>
    </source>
</evidence>
<organism evidence="3 6">
    <name type="scientific">Winslowiella iniecta</name>
    <dbReference type="NCBI Taxonomy" id="1560201"/>
    <lineage>
        <taxon>Bacteria</taxon>
        <taxon>Pseudomonadati</taxon>
        <taxon>Pseudomonadota</taxon>
        <taxon>Gammaproteobacteria</taxon>
        <taxon>Enterobacterales</taxon>
        <taxon>Erwiniaceae</taxon>
        <taxon>Winslowiella</taxon>
    </lineage>
</organism>
<evidence type="ECO:0000256" key="1">
    <source>
        <dbReference type="SAM" id="SignalP"/>
    </source>
</evidence>
<gene>
    <name evidence="3" type="ORF">NG42_10180</name>
    <name evidence="4" type="ORF">NG43_06725</name>
</gene>
<dbReference type="EMBL" id="JRXE01000012">
    <property type="protein sequence ID" value="KOC90137.1"/>
    <property type="molecule type" value="Genomic_DNA"/>
</dbReference>
<evidence type="ECO:0000313" key="3">
    <source>
        <dbReference type="EMBL" id="KOC90137.1"/>
    </source>
</evidence>
<dbReference type="Proteomes" id="UP000037088">
    <property type="component" value="Unassembled WGS sequence"/>
</dbReference>
<dbReference type="RefSeq" id="WP_052899190.1">
    <property type="nucleotide sequence ID" value="NZ_JRXE01000012.1"/>
</dbReference>
<feature type="chain" id="PRO_5010427058" evidence="1">
    <location>
        <begin position="23"/>
        <end position="331"/>
    </location>
</feature>
<dbReference type="EMBL" id="JRXF01000008">
    <property type="protein sequence ID" value="KOC94133.1"/>
    <property type="molecule type" value="Genomic_DNA"/>
</dbReference>
<evidence type="ECO:0000259" key="2">
    <source>
        <dbReference type="Pfam" id="PF05229"/>
    </source>
</evidence>